<keyword evidence="1" id="KW-0472">Membrane</keyword>
<keyword evidence="3" id="KW-1185">Reference proteome</keyword>
<evidence type="ECO:0000313" key="2">
    <source>
        <dbReference type="EMBL" id="AXI10849.1"/>
    </source>
</evidence>
<feature type="transmembrane region" description="Helical" evidence="1">
    <location>
        <begin position="258"/>
        <end position="285"/>
    </location>
</feature>
<feature type="transmembrane region" description="Helical" evidence="1">
    <location>
        <begin position="33"/>
        <end position="53"/>
    </location>
</feature>
<name>A0A345PLG9_9BACI</name>
<accession>A0A345PLG9</accession>
<dbReference type="EMBL" id="CP024848">
    <property type="protein sequence ID" value="AXI10849.1"/>
    <property type="molecule type" value="Genomic_DNA"/>
</dbReference>
<reference evidence="3" key="1">
    <citation type="submission" date="2017-11" db="EMBL/GenBank/DDBJ databases">
        <authorList>
            <person name="Zhu W."/>
        </authorList>
    </citation>
    <scope>NUCLEOTIDE SEQUENCE [LARGE SCALE GENOMIC DNA]</scope>
    <source>
        <strain evidence="3">160</strain>
    </source>
</reference>
<dbReference type="PANTHER" id="PTHR37814:SF1">
    <property type="entry name" value="MEMBRANE PROTEIN"/>
    <property type="match status" value="1"/>
</dbReference>
<feature type="transmembrane region" description="Helical" evidence="1">
    <location>
        <begin position="139"/>
        <end position="160"/>
    </location>
</feature>
<feature type="transmembrane region" description="Helical" evidence="1">
    <location>
        <begin position="112"/>
        <end position="132"/>
    </location>
</feature>
<dbReference type="Proteomes" id="UP000253908">
    <property type="component" value="Chromosome"/>
</dbReference>
<feature type="transmembrane region" description="Helical" evidence="1">
    <location>
        <begin position="82"/>
        <end position="106"/>
    </location>
</feature>
<dbReference type="RefSeq" id="WP_114918135.1">
    <property type="nucleotide sequence ID" value="NZ_CP024848.1"/>
</dbReference>
<dbReference type="KEGG" id="ocn:CUC15_18800"/>
<organism evidence="2 3">
    <name type="scientific">Oceanobacillus zhaokaii</name>
    <dbReference type="NCBI Taxonomy" id="2052660"/>
    <lineage>
        <taxon>Bacteria</taxon>
        <taxon>Bacillati</taxon>
        <taxon>Bacillota</taxon>
        <taxon>Bacilli</taxon>
        <taxon>Bacillales</taxon>
        <taxon>Bacillaceae</taxon>
        <taxon>Oceanobacillus</taxon>
    </lineage>
</organism>
<feature type="transmembrane region" description="Helical" evidence="1">
    <location>
        <begin position="297"/>
        <end position="316"/>
    </location>
</feature>
<sequence length="373" mass="40157">MKKTLQIGSALVGIIVGAGFASGQEVLQYFTSFGMIGIVGAIISAALFAYMGMTMTRLGSRMQATSHRNTIHKISGKLLGTIIDYIIIFTLFGVGVVMIAGGGSILNQQFGLPVFVGNLLLIALVILTATLNVNRVVQVIGSITPFLIISIILLFIYSIATMDATFTELNPIAKQHDSALSNWIFSAINYVSFNIAVGVSMSIVMGGDEKNEKTAAIGGLIGGLTIGVLIMVSHFMIFSKIDVIGSFDMPILKLADDISPILGVVYCLILFGMIFNTAASMFFSFSARFTEIGTKKFKIFTLITGIVAFSLSFVGFTELVALFYPLIGNLGLVLMIVLIVASFRMGGFKKESEEQAEEIEEHYHTQKRSGTNA</sequence>
<feature type="transmembrane region" description="Helical" evidence="1">
    <location>
        <begin position="322"/>
        <end position="343"/>
    </location>
</feature>
<protein>
    <recommendedName>
        <fullName evidence="4">Membrane protein YkvI</fullName>
    </recommendedName>
</protein>
<keyword evidence="1" id="KW-1133">Transmembrane helix</keyword>
<proteinExistence type="predicted"/>
<dbReference type="InterPro" id="IPR038728">
    <property type="entry name" value="YkvI-like"/>
</dbReference>
<evidence type="ECO:0000256" key="1">
    <source>
        <dbReference type="SAM" id="Phobius"/>
    </source>
</evidence>
<feature type="transmembrane region" description="Helical" evidence="1">
    <location>
        <begin position="180"/>
        <end position="204"/>
    </location>
</feature>
<evidence type="ECO:0000313" key="3">
    <source>
        <dbReference type="Proteomes" id="UP000253908"/>
    </source>
</evidence>
<evidence type="ECO:0008006" key="4">
    <source>
        <dbReference type="Google" id="ProtNLM"/>
    </source>
</evidence>
<keyword evidence="1" id="KW-0812">Transmembrane</keyword>
<dbReference type="OrthoDB" id="4424890at2"/>
<dbReference type="PANTHER" id="PTHR37814">
    <property type="entry name" value="CONSERVED MEMBRANE PROTEIN"/>
    <property type="match status" value="1"/>
</dbReference>
<dbReference type="AlphaFoldDB" id="A0A345PLG9"/>
<feature type="transmembrane region" description="Helical" evidence="1">
    <location>
        <begin position="216"/>
        <end position="238"/>
    </location>
</feature>
<gene>
    <name evidence="2" type="ORF">CUC15_18800</name>
</gene>